<gene>
    <name evidence="1" type="ORF">A1359_17930</name>
</gene>
<protein>
    <recommendedName>
        <fullName evidence="3">PEP-CTERM protein-sorting domain-containing protein</fullName>
    </recommendedName>
</protein>
<dbReference type="EMBL" id="LUUI01000162">
    <property type="protein sequence ID" value="OAI09953.1"/>
    <property type="molecule type" value="Genomic_DNA"/>
</dbReference>
<evidence type="ECO:0000313" key="1">
    <source>
        <dbReference type="EMBL" id="OAI09953.1"/>
    </source>
</evidence>
<evidence type="ECO:0000313" key="2">
    <source>
        <dbReference type="Proteomes" id="UP000078476"/>
    </source>
</evidence>
<organism evidence="1 2">
    <name type="scientific">Methylomonas lenta</name>
    <dbReference type="NCBI Taxonomy" id="980561"/>
    <lineage>
        <taxon>Bacteria</taxon>
        <taxon>Pseudomonadati</taxon>
        <taxon>Pseudomonadota</taxon>
        <taxon>Gammaproteobacteria</taxon>
        <taxon>Methylococcales</taxon>
        <taxon>Methylococcaceae</taxon>
        <taxon>Methylomonas</taxon>
    </lineage>
</organism>
<accession>A0A177MXF4</accession>
<comment type="caution">
    <text evidence="1">The sequence shown here is derived from an EMBL/GenBank/DDBJ whole genome shotgun (WGS) entry which is preliminary data.</text>
</comment>
<dbReference type="Proteomes" id="UP000078476">
    <property type="component" value="Unassembled WGS sequence"/>
</dbReference>
<name>A0A177MXF4_9GAMM</name>
<dbReference type="AlphaFoldDB" id="A0A177MXF4"/>
<dbReference type="STRING" id="980561.A1359_17930"/>
<evidence type="ECO:0008006" key="3">
    <source>
        <dbReference type="Google" id="ProtNLM"/>
    </source>
</evidence>
<sequence length="293" mass="31373">MVTFKHPKTKVLPMKFYRILFLYLLIFGYSPMSAAYTTYAQAQAVGLDSQFFQAGSKIDQNTDANSFTSDSFIYQTLDSSTPSGWSRRLQALGTASAGPGVLKASASAGAFIDAPAGIFSTSGLAEAGFTDSFTIRGAGTGPFTDLTVHYQVSGGLGGKAFAEGGLFLNQGGLFLDRDQFISFTEAPNELRNFNCLGSTCSGTLTLHQVAVDSTFFIKAYLKVYAAAFEKNNLGNSSSADYSNTGRIFLSLSDPNYQLVTNSGFNYSPVPLPASFWLFGSGLLVMLTRLGIKK</sequence>
<keyword evidence="2" id="KW-1185">Reference proteome</keyword>
<proteinExistence type="predicted"/>
<reference evidence="1 2" key="1">
    <citation type="submission" date="2016-03" db="EMBL/GenBank/DDBJ databases">
        <authorList>
            <person name="Ploux O."/>
        </authorList>
    </citation>
    <scope>NUCLEOTIDE SEQUENCE [LARGE SCALE GENOMIC DNA]</scope>
    <source>
        <strain evidence="1 2">R-45370</strain>
    </source>
</reference>